<dbReference type="GO" id="GO:0005506">
    <property type="term" value="F:iron ion binding"/>
    <property type="evidence" value="ECO:0007669"/>
    <property type="project" value="InterPro"/>
</dbReference>
<dbReference type="GO" id="GO:0016705">
    <property type="term" value="F:oxidoreductase activity, acting on paired donors, with incorporation or reduction of molecular oxygen"/>
    <property type="evidence" value="ECO:0007669"/>
    <property type="project" value="InterPro"/>
</dbReference>
<dbReference type="Proteomes" id="UP000007129">
    <property type="component" value="Unassembled WGS sequence"/>
</dbReference>
<dbReference type="AlphaFoldDB" id="K2RPQ8"/>
<evidence type="ECO:0000256" key="1">
    <source>
        <dbReference type="SAM" id="MobiDB-lite"/>
    </source>
</evidence>
<comment type="caution">
    <text evidence="3">The sequence shown here is derived from an EMBL/GenBank/DDBJ whole genome shotgun (WGS) entry which is preliminary data.</text>
</comment>
<keyword evidence="2" id="KW-1133">Transmembrane helix</keyword>
<evidence type="ECO:0000313" key="4">
    <source>
        <dbReference type="Proteomes" id="UP000007129"/>
    </source>
</evidence>
<dbReference type="Gene3D" id="1.10.630.10">
    <property type="entry name" value="Cytochrome P450"/>
    <property type="match status" value="1"/>
</dbReference>
<accession>K2RPQ8</accession>
<keyword evidence="2" id="KW-0472">Membrane</keyword>
<reference evidence="3 4" key="1">
    <citation type="journal article" date="2012" name="BMC Genomics">
        <title>Tools to kill: Genome of one of the most destructive plant pathogenic fungi Macrophomina phaseolina.</title>
        <authorList>
            <person name="Islam M.S."/>
            <person name="Haque M.S."/>
            <person name="Islam M.M."/>
            <person name="Emdad E.M."/>
            <person name="Halim A."/>
            <person name="Hossen Q.M.M."/>
            <person name="Hossain M.Z."/>
            <person name="Ahmed B."/>
            <person name="Rahim S."/>
            <person name="Rahman M.S."/>
            <person name="Alam M.M."/>
            <person name="Hou S."/>
            <person name="Wan X."/>
            <person name="Saito J.A."/>
            <person name="Alam M."/>
        </authorList>
    </citation>
    <scope>NUCLEOTIDE SEQUENCE [LARGE SCALE GENOMIC DNA]</scope>
    <source>
        <strain evidence="3 4">MS6</strain>
    </source>
</reference>
<feature type="transmembrane region" description="Helical" evidence="2">
    <location>
        <begin position="31"/>
        <end position="53"/>
    </location>
</feature>
<feature type="region of interest" description="Disordered" evidence="1">
    <location>
        <begin position="123"/>
        <end position="146"/>
    </location>
</feature>
<evidence type="ECO:0000313" key="3">
    <source>
        <dbReference type="EMBL" id="EKG16743.1"/>
    </source>
</evidence>
<name>K2RPQ8_MACPH</name>
<dbReference type="GO" id="GO:0004497">
    <property type="term" value="F:monooxygenase activity"/>
    <property type="evidence" value="ECO:0007669"/>
    <property type="project" value="InterPro"/>
</dbReference>
<keyword evidence="2" id="KW-0812">Transmembrane</keyword>
<dbReference type="SUPFAM" id="SSF48264">
    <property type="entry name" value="Cytochrome P450"/>
    <property type="match status" value="1"/>
</dbReference>
<dbReference type="GO" id="GO:0020037">
    <property type="term" value="F:heme binding"/>
    <property type="evidence" value="ECO:0007669"/>
    <property type="project" value="InterPro"/>
</dbReference>
<dbReference type="OrthoDB" id="3796526at2759"/>
<dbReference type="HOGENOM" id="CLU_1777831_0_0_1"/>
<evidence type="ECO:0000256" key="2">
    <source>
        <dbReference type="SAM" id="Phobius"/>
    </source>
</evidence>
<dbReference type="InParanoid" id="K2RPQ8"/>
<dbReference type="EMBL" id="AHHD01000262">
    <property type="protein sequence ID" value="EKG16743.1"/>
    <property type="molecule type" value="Genomic_DNA"/>
</dbReference>
<gene>
    <name evidence="3" type="ORF">MPH_06033</name>
</gene>
<proteinExistence type="predicted"/>
<dbReference type="STRING" id="1126212.K2RPQ8"/>
<sequence>MSICILVYKCSSLRGGVSNKQTPYLTLEMPLLYSALLIAPFLLFAAQAAYNLFFHPLRTYPGPLATRASKWPWFYQKLRGAQVAWVTDLHRRYGDVVRVAPNQLSYIKGEAWKDIYGHRTSNGRGNIPKHKEAYPPPAVGTTSILT</sequence>
<organism evidence="3 4">
    <name type="scientific">Macrophomina phaseolina (strain MS6)</name>
    <name type="common">Charcoal rot fungus</name>
    <dbReference type="NCBI Taxonomy" id="1126212"/>
    <lineage>
        <taxon>Eukaryota</taxon>
        <taxon>Fungi</taxon>
        <taxon>Dikarya</taxon>
        <taxon>Ascomycota</taxon>
        <taxon>Pezizomycotina</taxon>
        <taxon>Dothideomycetes</taxon>
        <taxon>Dothideomycetes incertae sedis</taxon>
        <taxon>Botryosphaeriales</taxon>
        <taxon>Botryosphaeriaceae</taxon>
        <taxon>Macrophomina</taxon>
    </lineage>
</organism>
<protein>
    <submittedName>
        <fullName evidence="3">Cytochrome P450</fullName>
    </submittedName>
</protein>
<dbReference type="InterPro" id="IPR036396">
    <property type="entry name" value="Cyt_P450_sf"/>
</dbReference>
<dbReference type="VEuPathDB" id="FungiDB:MPH_06033"/>